<sequence length="560" mass="62266">MGNGPCGPNTEIYFDFHPEKNVPKNIEELDNKRFIEICNVVFPEFYQKGEEYLPLAEKCVDTGAGLERIAMVLQEHHQDKELLRLLAQKQISYQLLNKEQFSRYSTDKKNQGIVAFIRSYDYVSLASLLSCKPRGKFPLIIMLDGIEDPHNFGAILRTAAALNIDGVIIAKKNQVPVNSTVVKVSVGGVAQIPVCQIASLPEALNELKKNDYQIIATVCEPRAIEYSKFDFSFPICLIFGNEHAGIRKNLIKKSDNSLYIPMSNNIGSLNVSESVRLAKGKVPLDQQMLSLVPLYTRQLNKIAANKKTRKLDAGAYHKAEKSLVKKVNQLKSMAINTAFMGKNSTGQQAVEMVKKVIDLFKNLSADEIYVAKEKAKSLIAEYLNNYAPAEFHQYPQLKELSSSVINFLDALLDEELLAETVKLTAEVCEIAVEKFDWKKLASFDKLPPAEAYKKGYKYGENVMKETLLQASLKANLENRARSLLVNLTNHINRLANEEVNSNNVSTSEEQSITQRFSTSRQLHDSNSNPAENTGIGLSFISPVNTFGSVSAGNGNSGGLS</sequence>
<accession>A0ACA9L4L2</accession>
<evidence type="ECO:0000313" key="1">
    <source>
        <dbReference type="EMBL" id="CAG8505055.1"/>
    </source>
</evidence>
<comment type="caution">
    <text evidence="1">The sequence shown here is derived from an EMBL/GenBank/DDBJ whole genome shotgun (WGS) entry which is preliminary data.</text>
</comment>
<keyword evidence="2" id="KW-1185">Reference proteome</keyword>
<gene>
    <name evidence="1" type="ORF">SPELUC_LOCUS3199</name>
</gene>
<reference evidence="1" key="1">
    <citation type="submission" date="2021-06" db="EMBL/GenBank/DDBJ databases">
        <authorList>
            <person name="Kallberg Y."/>
            <person name="Tangrot J."/>
            <person name="Rosling A."/>
        </authorList>
    </citation>
    <scope>NUCLEOTIDE SEQUENCE</scope>
    <source>
        <strain evidence="1">28 12/20/2015</strain>
    </source>
</reference>
<proteinExistence type="predicted"/>
<organism evidence="1 2">
    <name type="scientific">Cetraspora pellucida</name>
    <dbReference type="NCBI Taxonomy" id="1433469"/>
    <lineage>
        <taxon>Eukaryota</taxon>
        <taxon>Fungi</taxon>
        <taxon>Fungi incertae sedis</taxon>
        <taxon>Mucoromycota</taxon>
        <taxon>Glomeromycotina</taxon>
        <taxon>Glomeromycetes</taxon>
        <taxon>Diversisporales</taxon>
        <taxon>Gigasporaceae</taxon>
        <taxon>Cetraspora</taxon>
    </lineage>
</organism>
<name>A0ACA9L4L2_9GLOM</name>
<evidence type="ECO:0000313" key="2">
    <source>
        <dbReference type="Proteomes" id="UP000789366"/>
    </source>
</evidence>
<protein>
    <submittedName>
        <fullName evidence="1">2054_t:CDS:1</fullName>
    </submittedName>
</protein>
<dbReference type="Proteomes" id="UP000789366">
    <property type="component" value="Unassembled WGS sequence"/>
</dbReference>
<dbReference type="EMBL" id="CAJVPW010002370">
    <property type="protein sequence ID" value="CAG8505055.1"/>
    <property type="molecule type" value="Genomic_DNA"/>
</dbReference>